<evidence type="ECO:0000313" key="3">
    <source>
        <dbReference type="WBParaSite" id="GPLIN_000510500"/>
    </source>
</evidence>
<dbReference type="Proteomes" id="UP000050741">
    <property type="component" value="Unassembled WGS sequence"/>
</dbReference>
<reference evidence="3" key="2">
    <citation type="submission" date="2016-06" db="UniProtKB">
        <authorList>
            <consortium name="WormBaseParasite"/>
        </authorList>
    </citation>
    <scope>IDENTIFICATION</scope>
</reference>
<organism evidence="2 3">
    <name type="scientific">Globodera pallida</name>
    <name type="common">Potato cyst nematode worm</name>
    <name type="synonym">Heterodera pallida</name>
    <dbReference type="NCBI Taxonomy" id="36090"/>
    <lineage>
        <taxon>Eukaryota</taxon>
        <taxon>Metazoa</taxon>
        <taxon>Ecdysozoa</taxon>
        <taxon>Nematoda</taxon>
        <taxon>Chromadorea</taxon>
        <taxon>Rhabditida</taxon>
        <taxon>Tylenchina</taxon>
        <taxon>Tylenchomorpha</taxon>
        <taxon>Tylenchoidea</taxon>
        <taxon>Heteroderidae</taxon>
        <taxon>Heteroderinae</taxon>
        <taxon>Globodera</taxon>
    </lineage>
</organism>
<feature type="compositionally biased region" description="Low complexity" evidence="1">
    <location>
        <begin position="184"/>
        <end position="209"/>
    </location>
</feature>
<dbReference type="AlphaFoldDB" id="A0A183BWW6"/>
<name>A0A183BWW6_GLOPA</name>
<evidence type="ECO:0000256" key="1">
    <source>
        <dbReference type="SAM" id="MobiDB-lite"/>
    </source>
</evidence>
<protein>
    <submittedName>
        <fullName evidence="3">Uncharacterized protein</fullName>
    </submittedName>
</protein>
<feature type="region of interest" description="Disordered" evidence="1">
    <location>
        <begin position="233"/>
        <end position="265"/>
    </location>
</feature>
<feature type="region of interest" description="Disordered" evidence="1">
    <location>
        <begin position="171"/>
        <end position="214"/>
    </location>
</feature>
<dbReference type="PANTHER" id="PTHR36522:SF1">
    <property type="entry name" value="AT HOOK-CONTAINING PROTEIN ATTF-4"/>
    <property type="match status" value="1"/>
</dbReference>
<dbReference type="PANTHER" id="PTHR36522">
    <property type="entry name" value="AT HOOK-CONTAINING PROTEIN ATTF-4"/>
    <property type="match status" value="1"/>
</dbReference>
<proteinExistence type="predicted"/>
<sequence length="293" mass="31251">MFRSESQGTDAVAETLADNYEVEKRHLLLVDRITSYNVCYTKYYEKAPGLLEENGGQVKLKITWAMKLVTRVQEREREIQLGLPAGSLQNLPRSAFSNAAVGGDQQQSSASSALVNELLGQNLMGNQQIDVNALLAAAAAENPQQIDLNDAAVLNLLGMAAGGSDLFSSNGGGGGTGMSHEHPGCTSTGVGGPSTSSAAAAALQQQQNQRYKQELAESDEAIRQLLSSLQGGGAEHVGGAVQHQHQQRARDGAAGGKKHTHRNSQRILKINFPIFLIHPENKEGRSGGKEERE</sequence>
<dbReference type="WBParaSite" id="GPLIN_000510500">
    <property type="protein sequence ID" value="GPLIN_000510500"/>
    <property type="gene ID" value="GPLIN_000510500"/>
</dbReference>
<dbReference type="InterPro" id="IPR038839">
    <property type="entry name" value="Attf-4-like"/>
</dbReference>
<reference evidence="2" key="1">
    <citation type="submission" date="2014-05" db="EMBL/GenBank/DDBJ databases">
        <title>The genome and life-stage specific transcriptomes of Globodera pallida elucidate key aspects of plant parasitism by a cyst nematode.</title>
        <authorList>
            <person name="Cotton J.A."/>
            <person name="Lilley C.J."/>
            <person name="Jones L.M."/>
            <person name="Kikuchi T."/>
            <person name="Reid A.J."/>
            <person name="Thorpe P."/>
            <person name="Tsai I.J."/>
            <person name="Beasley H."/>
            <person name="Blok V."/>
            <person name="Cock P.J.A."/>
            <person name="Van den Akker S.E."/>
            <person name="Holroyd N."/>
            <person name="Hunt M."/>
            <person name="Mantelin S."/>
            <person name="Naghra H."/>
            <person name="Pain A."/>
            <person name="Palomares-Rius J.E."/>
            <person name="Zarowiecki M."/>
            <person name="Berriman M."/>
            <person name="Jones J.T."/>
            <person name="Urwin P.E."/>
        </authorList>
    </citation>
    <scope>NUCLEOTIDE SEQUENCE [LARGE SCALE GENOMIC DNA]</scope>
    <source>
        <strain evidence="2">Lindley</strain>
    </source>
</reference>
<accession>A0A183BWW6</accession>
<evidence type="ECO:0000313" key="2">
    <source>
        <dbReference type="Proteomes" id="UP000050741"/>
    </source>
</evidence>
<keyword evidence="2" id="KW-1185">Reference proteome</keyword>